<evidence type="ECO:0000256" key="3">
    <source>
        <dbReference type="ARBA" id="ARBA00022737"/>
    </source>
</evidence>
<proteinExistence type="predicted"/>
<evidence type="ECO:0000313" key="8">
    <source>
        <dbReference type="EMBL" id="CBJ26995.1"/>
    </source>
</evidence>
<keyword evidence="1" id="KW-0245">EGF-like domain</keyword>
<feature type="transmembrane region" description="Helical" evidence="5">
    <location>
        <begin position="695"/>
        <end position="713"/>
    </location>
</feature>
<keyword evidence="4" id="KW-1015">Disulfide bond</keyword>
<keyword evidence="3" id="KW-0677">Repeat</keyword>
<feature type="signal peptide" evidence="6">
    <location>
        <begin position="1"/>
        <end position="16"/>
    </location>
</feature>
<evidence type="ECO:0000256" key="5">
    <source>
        <dbReference type="SAM" id="Phobius"/>
    </source>
</evidence>
<evidence type="ECO:0000256" key="2">
    <source>
        <dbReference type="ARBA" id="ARBA00022729"/>
    </source>
</evidence>
<dbReference type="GO" id="GO:0005509">
    <property type="term" value="F:calcium ion binding"/>
    <property type="evidence" value="ECO:0007669"/>
    <property type="project" value="InterPro"/>
</dbReference>
<dbReference type="PANTHER" id="PTHR24039">
    <property type="entry name" value="FIBRILLIN-RELATED"/>
    <property type="match status" value="1"/>
</dbReference>
<keyword evidence="5" id="KW-1133">Transmembrane helix</keyword>
<dbReference type="OrthoDB" id="41109at2759"/>
<keyword evidence="5" id="KW-0472">Membrane</keyword>
<keyword evidence="2 6" id="KW-0732">Signal</keyword>
<dbReference type="EMBL" id="FN649749">
    <property type="protein sequence ID" value="CBJ26995.1"/>
    <property type="molecule type" value="Genomic_DNA"/>
</dbReference>
<accession>D7G3J7</accession>
<dbReference type="PROSITE" id="PS01187">
    <property type="entry name" value="EGF_CA"/>
    <property type="match status" value="1"/>
</dbReference>
<evidence type="ECO:0000256" key="4">
    <source>
        <dbReference type="ARBA" id="ARBA00023157"/>
    </source>
</evidence>
<dbReference type="InterPro" id="IPR018097">
    <property type="entry name" value="EGF_Ca-bd_CS"/>
</dbReference>
<evidence type="ECO:0000313" key="9">
    <source>
        <dbReference type="Proteomes" id="UP000002630"/>
    </source>
</evidence>
<dbReference type="InterPro" id="IPR049883">
    <property type="entry name" value="NOTCH1_EGF-like"/>
</dbReference>
<dbReference type="InParanoid" id="D7G3J7"/>
<evidence type="ECO:0000256" key="1">
    <source>
        <dbReference type="ARBA" id="ARBA00022536"/>
    </source>
</evidence>
<name>D7G3J7_ECTSI</name>
<dbReference type="SMART" id="SM00179">
    <property type="entry name" value="EGF_CA"/>
    <property type="match status" value="2"/>
</dbReference>
<dbReference type="Pfam" id="PF07645">
    <property type="entry name" value="EGF_CA"/>
    <property type="match status" value="1"/>
</dbReference>
<reference evidence="8 9" key="1">
    <citation type="journal article" date="2010" name="Nature">
        <title>The Ectocarpus genome and the independent evolution of multicellularity in brown algae.</title>
        <authorList>
            <person name="Cock J.M."/>
            <person name="Sterck L."/>
            <person name="Rouze P."/>
            <person name="Scornet D."/>
            <person name="Allen A.E."/>
            <person name="Amoutzias G."/>
            <person name="Anthouard V."/>
            <person name="Artiguenave F."/>
            <person name="Aury J.M."/>
            <person name="Badger J.H."/>
            <person name="Beszteri B."/>
            <person name="Billiau K."/>
            <person name="Bonnet E."/>
            <person name="Bothwell J.H."/>
            <person name="Bowler C."/>
            <person name="Boyen C."/>
            <person name="Brownlee C."/>
            <person name="Carrano C.J."/>
            <person name="Charrier B."/>
            <person name="Cho G.Y."/>
            <person name="Coelho S.M."/>
            <person name="Collen J."/>
            <person name="Corre E."/>
            <person name="Da Silva C."/>
            <person name="Delage L."/>
            <person name="Delaroque N."/>
            <person name="Dittami S.M."/>
            <person name="Doulbeau S."/>
            <person name="Elias M."/>
            <person name="Farnham G."/>
            <person name="Gachon C.M."/>
            <person name="Gschloessl B."/>
            <person name="Heesch S."/>
            <person name="Jabbari K."/>
            <person name="Jubin C."/>
            <person name="Kawai H."/>
            <person name="Kimura K."/>
            <person name="Kloareg B."/>
            <person name="Kupper F.C."/>
            <person name="Lang D."/>
            <person name="Le Bail A."/>
            <person name="Leblanc C."/>
            <person name="Lerouge P."/>
            <person name="Lohr M."/>
            <person name="Lopez P.J."/>
            <person name="Martens C."/>
            <person name="Maumus F."/>
            <person name="Michel G."/>
            <person name="Miranda-Saavedra D."/>
            <person name="Morales J."/>
            <person name="Moreau H."/>
            <person name="Motomura T."/>
            <person name="Nagasato C."/>
            <person name="Napoli C.A."/>
            <person name="Nelson D.R."/>
            <person name="Nyvall-Collen P."/>
            <person name="Peters A.F."/>
            <person name="Pommier C."/>
            <person name="Potin P."/>
            <person name="Poulain J."/>
            <person name="Quesneville H."/>
            <person name="Read B."/>
            <person name="Rensing S.A."/>
            <person name="Ritter A."/>
            <person name="Rousvoal S."/>
            <person name="Samanta M."/>
            <person name="Samson G."/>
            <person name="Schroeder D.C."/>
            <person name="Segurens B."/>
            <person name="Strittmatter M."/>
            <person name="Tonon T."/>
            <person name="Tregear J.W."/>
            <person name="Valentin K."/>
            <person name="von Dassow P."/>
            <person name="Yamagishi T."/>
            <person name="Van de Peer Y."/>
            <person name="Wincker P."/>
        </authorList>
    </citation>
    <scope>NUCLEOTIDE SEQUENCE [LARGE SCALE GENOMIC DNA]</scope>
    <source>
        <strain evidence="9">Ec32 / CCAP1310/4</strain>
    </source>
</reference>
<organism evidence="8 9">
    <name type="scientific">Ectocarpus siliculosus</name>
    <name type="common">Brown alga</name>
    <name type="synonym">Conferva siliculosa</name>
    <dbReference type="NCBI Taxonomy" id="2880"/>
    <lineage>
        <taxon>Eukaryota</taxon>
        <taxon>Sar</taxon>
        <taxon>Stramenopiles</taxon>
        <taxon>Ochrophyta</taxon>
        <taxon>PX clade</taxon>
        <taxon>Phaeophyceae</taxon>
        <taxon>Ectocarpales</taxon>
        <taxon>Ectocarpaceae</taxon>
        <taxon>Ectocarpus</taxon>
    </lineage>
</organism>
<dbReference type="InterPro" id="IPR001881">
    <property type="entry name" value="EGF-like_Ca-bd_dom"/>
</dbReference>
<protein>
    <recommendedName>
        <fullName evidence="7">EGF-like calcium-binding domain-containing protein</fullName>
    </recommendedName>
</protein>
<dbReference type="EMBL" id="FN648719">
    <property type="protein sequence ID" value="CBJ26995.1"/>
    <property type="molecule type" value="Genomic_DNA"/>
</dbReference>
<feature type="domain" description="EGF-like calcium-binding" evidence="7">
    <location>
        <begin position="394"/>
        <end position="464"/>
    </location>
</feature>
<keyword evidence="9" id="KW-1185">Reference proteome</keyword>
<dbReference type="eggNOG" id="ENOG502RY5A">
    <property type="taxonomic scope" value="Eukaryota"/>
</dbReference>
<dbReference type="PANTHER" id="PTHR24039:SF58">
    <property type="entry name" value="EGF-LIKE DOMAIN-CONTAINING PROTEIN"/>
    <property type="match status" value="1"/>
</dbReference>
<feature type="domain" description="EGF-like calcium-binding" evidence="7">
    <location>
        <begin position="120"/>
        <end position="169"/>
    </location>
</feature>
<dbReference type="Gene3D" id="2.10.25.10">
    <property type="entry name" value="Laminin"/>
    <property type="match status" value="1"/>
</dbReference>
<dbReference type="Proteomes" id="UP000002630">
    <property type="component" value="Linkage Group LG24"/>
</dbReference>
<gene>
    <name evidence="8" type="ORF">Esi_0051_0095</name>
</gene>
<feature type="chain" id="PRO_5005672045" description="EGF-like calcium-binding domain-containing protein" evidence="6">
    <location>
        <begin position="17"/>
        <end position="714"/>
    </location>
</feature>
<evidence type="ECO:0000259" key="7">
    <source>
        <dbReference type="SMART" id="SM00179"/>
    </source>
</evidence>
<keyword evidence="5" id="KW-0812">Transmembrane</keyword>
<dbReference type="CDD" id="cd00054">
    <property type="entry name" value="EGF_CA"/>
    <property type="match status" value="2"/>
</dbReference>
<evidence type="ECO:0000256" key="6">
    <source>
        <dbReference type="SAM" id="SignalP"/>
    </source>
</evidence>
<sequence>MGLLATAVVLLSPSRGEQQEEATAVESESAAELPENCQILKTTTNYKQEDAPTDVSGLIGEIYDRVNEDLDDVLKLDINYVGGVIHRLVGRHDVRATVTRRKENGTELQECMVVPVVIEDSNECTLPERHPMHHECHASAECVNTIGSYECSCPGREACVPRSGLGYCTGINSSADCCTVDEEKRPNGCRDKTCSHDCRRDFRCYTDQCEGKCVYPDSCKSSRGMVTCACQNESEVGNGHVCPGETPEVLTDASGAFLADLDPSKVCGCQVPKVDLCHDVSCGQHATCSEGKCQCAPGYSHVPDLGCMDERPVWLDLKGPTHLTMKQCDKYVEHGVQVVDANSENHDRNVGVSYSKPPGKCASEMGTFTVNYTLNTEWMDPPVQYILRHVTVEDVDECALDIGSPQAACYGCKPSCHKHARCENRVGTYTCQCPACMGGDGFEPFTPRKSGTLPAGYDGGTGCKDTCAPVITLIGDDPLVMTVGLNTDIAGNPIRGKDYTQELASLITRTAGGALCNDGLGSRCATVIDNNGTHQGVDITHNLKILEPEPSKKDPLQWKVSYNAVDEAGNYALPKTRTIEIKEVSMEEYADQKVKEAMKNCPKCGTGKPTECPKPPAPVQLPCKPSEGEKGRSAGNTASDISCSRDCPCSERRECVAESECAARLEEQKQGHSATCQKEAGGWFFPIILTGAQQLAVAALVLLATGVSVFAAVH</sequence>
<dbReference type="AlphaFoldDB" id="D7G3J7"/>